<accession>A0A2P2NDQ1</accession>
<dbReference type="AlphaFoldDB" id="A0A2P2NDQ1"/>
<evidence type="ECO:0000313" key="1">
    <source>
        <dbReference type="EMBL" id="MBX40611.1"/>
    </source>
</evidence>
<dbReference type="EMBL" id="GGEC01060127">
    <property type="protein sequence ID" value="MBX40611.1"/>
    <property type="molecule type" value="Transcribed_RNA"/>
</dbReference>
<sequence>MHRWLLDWVVFHFILSCFDFWAQYDFSLIAFSKIVGWL</sequence>
<organism evidence="1">
    <name type="scientific">Rhizophora mucronata</name>
    <name type="common">Asiatic mangrove</name>
    <dbReference type="NCBI Taxonomy" id="61149"/>
    <lineage>
        <taxon>Eukaryota</taxon>
        <taxon>Viridiplantae</taxon>
        <taxon>Streptophyta</taxon>
        <taxon>Embryophyta</taxon>
        <taxon>Tracheophyta</taxon>
        <taxon>Spermatophyta</taxon>
        <taxon>Magnoliopsida</taxon>
        <taxon>eudicotyledons</taxon>
        <taxon>Gunneridae</taxon>
        <taxon>Pentapetalae</taxon>
        <taxon>rosids</taxon>
        <taxon>fabids</taxon>
        <taxon>Malpighiales</taxon>
        <taxon>Rhizophoraceae</taxon>
        <taxon>Rhizophora</taxon>
    </lineage>
</organism>
<reference evidence="1" key="1">
    <citation type="submission" date="2018-02" db="EMBL/GenBank/DDBJ databases">
        <title>Rhizophora mucronata_Transcriptome.</title>
        <authorList>
            <person name="Meera S.P."/>
            <person name="Sreeshan A."/>
            <person name="Augustine A."/>
        </authorList>
    </citation>
    <scope>NUCLEOTIDE SEQUENCE</scope>
    <source>
        <tissue evidence="1">Leaf</tissue>
    </source>
</reference>
<name>A0A2P2NDQ1_RHIMU</name>
<proteinExistence type="predicted"/>
<protein>
    <submittedName>
        <fullName evidence="1">Uncharacterized protein</fullName>
    </submittedName>
</protein>